<proteinExistence type="predicted"/>
<dbReference type="Proteomes" id="UP000018001">
    <property type="component" value="Unassembled WGS sequence"/>
</dbReference>
<accession>V5G5A5</accession>
<gene>
    <name evidence="1" type="ORF">PVAR5_8370</name>
</gene>
<name>V5G5A5_BYSSN</name>
<dbReference type="AlphaFoldDB" id="V5G5A5"/>
<dbReference type="EMBL" id="BAUL01000309">
    <property type="protein sequence ID" value="GAD99648.1"/>
    <property type="molecule type" value="Genomic_DNA"/>
</dbReference>
<dbReference type="InParanoid" id="V5G5A5"/>
<dbReference type="HOGENOM" id="CLU_2061165_0_0_1"/>
<organism evidence="1 2">
    <name type="scientific">Byssochlamys spectabilis (strain No. 5 / NBRC 109023)</name>
    <name type="common">Paecilomyces variotii</name>
    <dbReference type="NCBI Taxonomy" id="1356009"/>
    <lineage>
        <taxon>Eukaryota</taxon>
        <taxon>Fungi</taxon>
        <taxon>Dikarya</taxon>
        <taxon>Ascomycota</taxon>
        <taxon>Pezizomycotina</taxon>
        <taxon>Eurotiomycetes</taxon>
        <taxon>Eurotiomycetidae</taxon>
        <taxon>Eurotiales</taxon>
        <taxon>Thermoascaceae</taxon>
        <taxon>Paecilomyces</taxon>
    </lineage>
</organism>
<reference evidence="2" key="1">
    <citation type="journal article" date="2014" name="Genome Announc.">
        <title>Draft genome sequence of the formaldehyde-resistant fungus Byssochlamys spectabilis No. 5 (anamorph Paecilomyces variotii No. 5) (NBRC109023).</title>
        <authorList>
            <person name="Oka T."/>
            <person name="Ekino K."/>
            <person name="Fukuda K."/>
            <person name="Nomura Y."/>
        </authorList>
    </citation>
    <scope>NUCLEOTIDE SEQUENCE [LARGE SCALE GENOMIC DNA]</scope>
    <source>
        <strain evidence="2">No. 5 / NBRC 109023</strain>
    </source>
</reference>
<protein>
    <submittedName>
        <fullName evidence="1">Uncharacterized protein</fullName>
    </submittedName>
</protein>
<evidence type="ECO:0000313" key="1">
    <source>
        <dbReference type="EMBL" id="GAD99648.1"/>
    </source>
</evidence>
<comment type="caution">
    <text evidence="1">The sequence shown here is derived from an EMBL/GenBank/DDBJ whole genome shotgun (WGS) entry which is preliminary data.</text>
</comment>
<keyword evidence="2" id="KW-1185">Reference proteome</keyword>
<sequence>MSTSSPQDDQTKHRSVAELPSSLSIALQTNQPCSFAAALPRVDASVRVSDGMCTVCRPVAELIGLVAPSSYSVPGSIALAPSLESFPDGGELGRSLCAALSSKLQGLLGLPEIRPGRAG</sequence>
<evidence type="ECO:0000313" key="2">
    <source>
        <dbReference type="Proteomes" id="UP000018001"/>
    </source>
</evidence>